<feature type="domain" description="Histidine kinase" evidence="7">
    <location>
        <begin position="330"/>
        <end position="579"/>
    </location>
</feature>
<evidence type="ECO:0000256" key="4">
    <source>
        <dbReference type="ARBA" id="ARBA00022679"/>
    </source>
</evidence>
<protein>
    <recommendedName>
        <fullName evidence="2">histidine kinase</fullName>
        <ecNumber evidence="2">2.7.13.3</ecNumber>
    </recommendedName>
</protein>
<dbReference type="InterPro" id="IPR036097">
    <property type="entry name" value="HisK_dim/P_sf"/>
</dbReference>
<dbReference type="Gene3D" id="3.30.450.40">
    <property type="match status" value="1"/>
</dbReference>
<sequence>MAILVIILSVLLCAFVIASILLYLNYKKVKDTHGDTNRKMYELAILKELGERIGYSLDVGQIVDIITGSLHQFIDYSVVSYMLLQPEQIVFKAHLERSVSERFIKDVRTRMLNSLAALLEKDFSQTHVDEVITGAIIEDDASLTVQSFFNIPLVIGDKVVGVLTVADVKPGLYRDEEMTILYKITQQASQAVTRLENVVQTEQRKLNSMVESITEGVIMTDQDYRLVVINPTAKNILHLNDKDSITIFDVMTSLNNAFDLKEKLEESIKLDKIGTIDEIVIDDKFFQVTIAPVKSALAAGELGVLGGVAIFHDITQDKKLEQLREDYTAMMVHELRSPLNNILRMIEAINDVKLQVTPEQRNEFMDLIYENSGDMLSLVNDLLDAAKIEAGQFTVEKKPQDLKPIINDRVDFFKTQADKDNITLSVNYDSATPGSLNFDERKVTQVLNNYLSNAIKYTSPGGKITLDVITVAKDQIFSGVVEQTKPAWLIDKSDSQLSGLTNAIVVGVTDTGEGIPAEVIPQLFQKFSQAKGSGEKKGIKGTGLGLVIVKGIIKAHGGVVGVASKEGEGSTFYFTLPLD</sequence>
<evidence type="ECO:0000313" key="9">
    <source>
        <dbReference type="Proteomes" id="UP000751518"/>
    </source>
</evidence>
<evidence type="ECO:0000256" key="5">
    <source>
        <dbReference type="ARBA" id="ARBA00022777"/>
    </source>
</evidence>
<keyword evidence="3" id="KW-0597">Phosphoprotein</keyword>
<dbReference type="PANTHER" id="PTHR43711">
    <property type="entry name" value="TWO-COMPONENT HISTIDINE KINASE"/>
    <property type="match status" value="1"/>
</dbReference>
<dbReference type="InterPro" id="IPR003661">
    <property type="entry name" value="HisK_dim/P_dom"/>
</dbReference>
<dbReference type="SMART" id="SM00387">
    <property type="entry name" value="HATPase_c"/>
    <property type="match status" value="1"/>
</dbReference>
<evidence type="ECO:0000256" key="2">
    <source>
        <dbReference type="ARBA" id="ARBA00012438"/>
    </source>
</evidence>
<reference evidence="8" key="1">
    <citation type="submission" date="2020-04" db="EMBL/GenBank/DDBJ databases">
        <authorList>
            <person name="Zhang T."/>
        </authorList>
    </citation>
    <scope>NUCLEOTIDE SEQUENCE</scope>
    <source>
        <strain evidence="8">HKST-UBA03</strain>
    </source>
</reference>
<dbReference type="InterPro" id="IPR005467">
    <property type="entry name" value="His_kinase_dom"/>
</dbReference>
<dbReference type="InterPro" id="IPR029016">
    <property type="entry name" value="GAF-like_dom_sf"/>
</dbReference>
<proteinExistence type="predicted"/>
<dbReference type="PRINTS" id="PR00344">
    <property type="entry name" value="BCTRLSENSOR"/>
</dbReference>
<name>A0A955LK67_UNCKA</name>
<dbReference type="Pfam" id="PF00512">
    <property type="entry name" value="HisKA"/>
    <property type="match status" value="1"/>
</dbReference>
<dbReference type="SUPFAM" id="SSF47384">
    <property type="entry name" value="Homodimeric domain of signal transducing histidine kinase"/>
    <property type="match status" value="1"/>
</dbReference>
<dbReference type="SUPFAM" id="SSF55874">
    <property type="entry name" value="ATPase domain of HSP90 chaperone/DNA topoisomerase II/histidine kinase"/>
    <property type="match status" value="1"/>
</dbReference>
<keyword evidence="6" id="KW-0902">Two-component regulatory system</keyword>
<dbReference type="SMART" id="SM00388">
    <property type="entry name" value="HisKA"/>
    <property type="match status" value="1"/>
</dbReference>
<comment type="catalytic activity">
    <reaction evidence="1">
        <text>ATP + protein L-histidine = ADP + protein N-phospho-L-histidine.</text>
        <dbReference type="EC" id="2.7.13.3"/>
    </reaction>
</comment>
<evidence type="ECO:0000313" key="8">
    <source>
        <dbReference type="EMBL" id="MCA9392252.1"/>
    </source>
</evidence>
<evidence type="ECO:0000256" key="6">
    <source>
        <dbReference type="ARBA" id="ARBA00023012"/>
    </source>
</evidence>
<dbReference type="InterPro" id="IPR004358">
    <property type="entry name" value="Sig_transdc_His_kin-like_C"/>
</dbReference>
<dbReference type="GO" id="GO:0000155">
    <property type="term" value="F:phosphorelay sensor kinase activity"/>
    <property type="evidence" value="ECO:0007669"/>
    <property type="project" value="InterPro"/>
</dbReference>
<keyword evidence="5" id="KW-0418">Kinase</keyword>
<dbReference type="InterPro" id="IPR035965">
    <property type="entry name" value="PAS-like_dom_sf"/>
</dbReference>
<dbReference type="PANTHER" id="PTHR43711:SF1">
    <property type="entry name" value="HISTIDINE KINASE 1"/>
    <property type="match status" value="1"/>
</dbReference>
<dbReference type="SUPFAM" id="SSF55781">
    <property type="entry name" value="GAF domain-like"/>
    <property type="match status" value="1"/>
</dbReference>
<dbReference type="SMART" id="SM00065">
    <property type="entry name" value="GAF"/>
    <property type="match status" value="1"/>
</dbReference>
<dbReference type="InterPro" id="IPR050736">
    <property type="entry name" value="Sensor_HK_Regulatory"/>
</dbReference>
<dbReference type="Pfam" id="PF01590">
    <property type="entry name" value="GAF"/>
    <property type="match status" value="1"/>
</dbReference>
<dbReference type="EC" id="2.7.13.3" evidence="2"/>
<dbReference type="EMBL" id="JAGQKZ010000031">
    <property type="protein sequence ID" value="MCA9392252.1"/>
    <property type="molecule type" value="Genomic_DNA"/>
</dbReference>
<comment type="caution">
    <text evidence="8">The sequence shown here is derived from an EMBL/GenBank/DDBJ whole genome shotgun (WGS) entry which is preliminary data.</text>
</comment>
<dbReference type="Pfam" id="PF02518">
    <property type="entry name" value="HATPase_c"/>
    <property type="match status" value="1"/>
</dbReference>
<evidence type="ECO:0000256" key="3">
    <source>
        <dbReference type="ARBA" id="ARBA00022553"/>
    </source>
</evidence>
<evidence type="ECO:0000256" key="1">
    <source>
        <dbReference type="ARBA" id="ARBA00000085"/>
    </source>
</evidence>
<dbReference type="InterPro" id="IPR003594">
    <property type="entry name" value="HATPase_dom"/>
</dbReference>
<dbReference type="CDD" id="cd00082">
    <property type="entry name" value="HisKA"/>
    <property type="match status" value="1"/>
</dbReference>
<organism evidence="8 9">
    <name type="scientific">candidate division WWE3 bacterium</name>
    <dbReference type="NCBI Taxonomy" id="2053526"/>
    <lineage>
        <taxon>Bacteria</taxon>
        <taxon>Katanobacteria</taxon>
    </lineage>
</organism>
<accession>A0A955LK67</accession>
<gene>
    <name evidence="8" type="ORF">KC614_03555</name>
</gene>
<dbReference type="InterPro" id="IPR036890">
    <property type="entry name" value="HATPase_C_sf"/>
</dbReference>
<evidence type="ECO:0000259" key="7">
    <source>
        <dbReference type="PROSITE" id="PS50109"/>
    </source>
</evidence>
<reference evidence="8" key="2">
    <citation type="journal article" date="2021" name="Microbiome">
        <title>Successional dynamics and alternative stable states in a saline activated sludge microbial community over 9 years.</title>
        <authorList>
            <person name="Wang Y."/>
            <person name="Ye J."/>
            <person name="Ju F."/>
            <person name="Liu L."/>
            <person name="Boyd J.A."/>
            <person name="Deng Y."/>
            <person name="Parks D.H."/>
            <person name="Jiang X."/>
            <person name="Yin X."/>
            <person name="Woodcroft B.J."/>
            <person name="Tyson G.W."/>
            <person name="Hugenholtz P."/>
            <person name="Polz M.F."/>
            <person name="Zhang T."/>
        </authorList>
    </citation>
    <scope>NUCLEOTIDE SEQUENCE</scope>
    <source>
        <strain evidence="8">HKST-UBA03</strain>
    </source>
</reference>
<dbReference type="InterPro" id="IPR003018">
    <property type="entry name" value="GAF"/>
</dbReference>
<dbReference type="SUPFAM" id="SSF55785">
    <property type="entry name" value="PYP-like sensor domain (PAS domain)"/>
    <property type="match status" value="1"/>
</dbReference>
<dbReference type="Gene3D" id="3.30.565.10">
    <property type="entry name" value="Histidine kinase-like ATPase, C-terminal domain"/>
    <property type="match status" value="1"/>
</dbReference>
<dbReference type="Gene3D" id="1.10.287.130">
    <property type="match status" value="1"/>
</dbReference>
<dbReference type="Proteomes" id="UP000751518">
    <property type="component" value="Unassembled WGS sequence"/>
</dbReference>
<dbReference type="PROSITE" id="PS50109">
    <property type="entry name" value="HIS_KIN"/>
    <property type="match status" value="1"/>
</dbReference>
<dbReference type="FunFam" id="3.30.565.10:FF:000006">
    <property type="entry name" value="Sensor histidine kinase WalK"/>
    <property type="match status" value="1"/>
</dbReference>
<dbReference type="AlphaFoldDB" id="A0A955LK67"/>
<keyword evidence="4" id="KW-0808">Transferase</keyword>
<dbReference type="Gene3D" id="3.30.450.20">
    <property type="entry name" value="PAS domain"/>
    <property type="match status" value="1"/>
</dbReference>